<feature type="compositionally biased region" description="Basic and acidic residues" evidence="1">
    <location>
        <begin position="22"/>
        <end position="34"/>
    </location>
</feature>
<feature type="compositionally biased region" description="Polar residues" evidence="1">
    <location>
        <begin position="111"/>
        <end position="124"/>
    </location>
</feature>
<protein>
    <submittedName>
        <fullName evidence="2">Uncharacterized protein</fullName>
    </submittedName>
</protein>
<dbReference type="OrthoDB" id="3262173at2759"/>
<dbReference type="AlphaFoldDB" id="A0A9P5XPD8"/>
<dbReference type="EMBL" id="MU151055">
    <property type="protein sequence ID" value="KAF9454289.1"/>
    <property type="molecule type" value="Genomic_DNA"/>
</dbReference>
<feature type="compositionally biased region" description="Polar residues" evidence="1">
    <location>
        <begin position="145"/>
        <end position="178"/>
    </location>
</feature>
<gene>
    <name evidence="2" type="ORF">P691DRAFT_770724</name>
</gene>
<feature type="compositionally biased region" description="Basic and acidic residues" evidence="1">
    <location>
        <begin position="85"/>
        <end position="95"/>
    </location>
</feature>
<feature type="compositionally biased region" description="Polar residues" evidence="1">
    <location>
        <begin position="395"/>
        <end position="405"/>
    </location>
</feature>
<accession>A0A9P5XPD8</accession>
<name>A0A9P5XPD8_9AGAR</name>
<feature type="region of interest" description="Disordered" evidence="1">
    <location>
        <begin position="377"/>
        <end position="529"/>
    </location>
</feature>
<evidence type="ECO:0000313" key="3">
    <source>
        <dbReference type="Proteomes" id="UP000807342"/>
    </source>
</evidence>
<dbReference type="Proteomes" id="UP000807342">
    <property type="component" value="Unassembled WGS sequence"/>
</dbReference>
<evidence type="ECO:0000313" key="2">
    <source>
        <dbReference type="EMBL" id="KAF9454289.1"/>
    </source>
</evidence>
<feature type="compositionally biased region" description="Low complexity" evidence="1">
    <location>
        <begin position="444"/>
        <end position="482"/>
    </location>
</feature>
<feature type="compositionally biased region" description="Low complexity" evidence="1">
    <location>
        <begin position="414"/>
        <end position="426"/>
    </location>
</feature>
<feature type="compositionally biased region" description="Basic and acidic residues" evidence="1">
    <location>
        <begin position="512"/>
        <end position="529"/>
    </location>
</feature>
<sequence>MPPKDSRGSNEQQRLGSVKATYLDRSKKNSREAPADNVAGPSKPRATTARKLPSPAKITSDAVFKAPENPIRIVDFRTETSPTRMHADASVDGSEKPGTTTKKQTHRHNRSSSSVITVENTNGDNKPVSSGPSPRVKPPSVVSRMSQSENRSHTPASETNHDNASVTDSIADTNSISANRIKRTENERKQYFENESECGSVEPRRAFCTRCKDWVRLSSRQTYYVRPWEMHRAKCDQKLPVENTYKDLGIVATIPFVVPRNEKTRKVLLELDDTAEIVTPSQIKCKTCEQWVPLEKRYSIKCWTRHEGACHNNLRPTDIEKTLERKLFFMCDGQFKSFRNKHTVECAACNKDIALNPDSEYDLDCWLDHKETCQITPETHSRVSPSAGPQAEVQPKSNATPTSAANPAKPEPPVTQTQPSSTTPPLESEPEKRPTMSTTDSELTLVPSSSASTLPPSMSAPSASASTSASSPRATVSTSAASSRKRKRDSLDEETDVPVEGQGQSTEDIDMDGERPAIRPRTESYVPVDRDAPSGLGWFLLPFKAFVKGFKESLTTLDS</sequence>
<reference evidence="2" key="1">
    <citation type="submission" date="2020-11" db="EMBL/GenBank/DDBJ databases">
        <authorList>
            <consortium name="DOE Joint Genome Institute"/>
            <person name="Ahrendt S."/>
            <person name="Riley R."/>
            <person name="Andreopoulos W."/>
            <person name="Labutti K."/>
            <person name="Pangilinan J."/>
            <person name="Ruiz-Duenas F.J."/>
            <person name="Barrasa J.M."/>
            <person name="Sanchez-Garcia M."/>
            <person name="Camarero S."/>
            <person name="Miyauchi S."/>
            <person name="Serrano A."/>
            <person name="Linde D."/>
            <person name="Babiker R."/>
            <person name="Drula E."/>
            <person name="Ayuso-Fernandez I."/>
            <person name="Pacheco R."/>
            <person name="Padilla G."/>
            <person name="Ferreira P."/>
            <person name="Barriuso J."/>
            <person name="Kellner H."/>
            <person name="Castanera R."/>
            <person name="Alfaro M."/>
            <person name="Ramirez L."/>
            <person name="Pisabarro A.G."/>
            <person name="Kuo A."/>
            <person name="Tritt A."/>
            <person name="Lipzen A."/>
            <person name="He G."/>
            <person name="Yan M."/>
            <person name="Ng V."/>
            <person name="Cullen D."/>
            <person name="Martin F."/>
            <person name="Rosso M.-N."/>
            <person name="Henrissat B."/>
            <person name="Hibbett D."/>
            <person name="Martinez A.T."/>
            <person name="Grigoriev I.V."/>
        </authorList>
    </citation>
    <scope>NUCLEOTIDE SEQUENCE</scope>
    <source>
        <strain evidence="2">MF-IS2</strain>
    </source>
</reference>
<keyword evidence="3" id="KW-1185">Reference proteome</keyword>
<evidence type="ECO:0000256" key="1">
    <source>
        <dbReference type="SAM" id="MobiDB-lite"/>
    </source>
</evidence>
<proteinExistence type="predicted"/>
<organism evidence="2 3">
    <name type="scientific">Macrolepiota fuliginosa MF-IS2</name>
    <dbReference type="NCBI Taxonomy" id="1400762"/>
    <lineage>
        <taxon>Eukaryota</taxon>
        <taxon>Fungi</taxon>
        <taxon>Dikarya</taxon>
        <taxon>Basidiomycota</taxon>
        <taxon>Agaricomycotina</taxon>
        <taxon>Agaricomycetes</taxon>
        <taxon>Agaricomycetidae</taxon>
        <taxon>Agaricales</taxon>
        <taxon>Agaricineae</taxon>
        <taxon>Agaricaceae</taxon>
        <taxon>Macrolepiota</taxon>
    </lineage>
</organism>
<feature type="compositionally biased region" description="Low complexity" evidence="1">
    <location>
        <begin position="126"/>
        <end position="144"/>
    </location>
</feature>
<feature type="region of interest" description="Disordered" evidence="1">
    <location>
        <begin position="1"/>
        <end position="182"/>
    </location>
</feature>
<comment type="caution">
    <text evidence="2">The sequence shown here is derived from an EMBL/GenBank/DDBJ whole genome shotgun (WGS) entry which is preliminary data.</text>
</comment>